<dbReference type="InterPro" id="IPR006626">
    <property type="entry name" value="PbH1"/>
</dbReference>
<dbReference type="AlphaFoldDB" id="A0A0J1I476"/>
<dbReference type="SMART" id="SM00710">
    <property type="entry name" value="PbH1"/>
    <property type="match status" value="9"/>
</dbReference>
<name>A0A0J1I476_BACAN</name>
<comment type="caution">
    <text evidence="1">The sequence shown here is derived from an EMBL/GenBank/DDBJ whole genome shotgun (WGS) entry which is preliminary data.</text>
</comment>
<dbReference type="InterPro" id="IPR011050">
    <property type="entry name" value="Pectin_lyase_fold/virulence"/>
</dbReference>
<dbReference type="RefSeq" id="WP_001989486.1">
    <property type="nucleotide sequence ID" value="NZ_JARLDC010000013.1"/>
</dbReference>
<protein>
    <recommendedName>
        <fullName evidence="3">Right handed beta helix domain-containing protein</fullName>
    </recommendedName>
</protein>
<reference evidence="1 2" key="1">
    <citation type="submission" date="2015-05" db="EMBL/GenBank/DDBJ databases">
        <title>Whole genome sequence and identification of bacterial endophytes from Costus igneus.</title>
        <authorList>
            <person name="Lee Y.P."/>
            <person name="Gan H.M."/>
            <person name="Eng W."/>
            <person name="Wheatley M.S."/>
            <person name="Caraballo A."/>
            <person name="Polter S."/>
            <person name="Savka M.A."/>
            <person name="Hudson A.O."/>
        </authorList>
    </citation>
    <scope>NUCLEOTIDE SEQUENCE [LARGE SCALE GENOMIC DNA]</scope>
    <source>
        <strain evidence="1 2">RIT375</strain>
    </source>
</reference>
<sequence>MTIYTVELERWGINNDGTAAVKTTQGLNDAFLWANKEGFQIVVLPKGKYLVEKASSVKFCSNTTYRLYECIFEKEANNLTKYNILLCDGIKNVEIIGATVKGDRENHDYSSGGTHEWGHGIECKNSCYNISVKNCEVSECTGDGLVTSMDFSAIGGMSHPDHFAKGDIDSKGNLDITKVNYTTVVKFFDITGDIVKSVGYFYYSGDGYGGYGSGCNLNKVAIKVHFYAGNGSYLGYRNTRSYEFVYLDSLPIGTTKVRFSFLQNFDLMNSNLHYVMCAKIPQYVYFFGCKSYKNRRLGASINGGRFITFDGCEIFNNSNAMNRSIGCNPGYGIDIEDGYMNNQKITIRNSDIYDNRAGAFVCISTRGIKLESNKMKGNVYLSGSGDDYFSVNNMYYGAITGRSITSGIEADGTFCIFRNDTIFGQNCGIIGGNTTLENCVFSKSTIALSGETVKIINCKFTFDDPDKDGIIDFRSKYLEIRNSLFDIRRAKSIATTGYAQTETAIFSSVKFLTNECNGGHYIGAKNLIVEDCEFIHSGRTANYSRMMAAESMRVEKTIFKNQSFRFDGGDIYGIESLAKDKGYVTHVFSRNQIIWDAPYGLAVHEARGAGVAFIYIPRIEITDNKFEVNGKGVSLGALHTIRVFVENYLKLCDNTIITKNDSGINTTGNITIEGAYRKQNSTFPMPKTIILIQDNKKINSSITFTNNVNNQLEKNILGNLPQSSLVSSEPTFGTYSRGELLYNDTPTVGGYIGWVCITAGTANGDFWIAEKEYQINSYINANGNVYKSVGRGTSGKTAPSHTNGTSKDGNIVWEYVDVLAVFKCFGLISD</sequence>
<organism evidence="1 2">
    <name type="scientific">Bacillus anthracis</name>
    <name type="common">anthrax bacterium</name>
    <dbReference type="NCBI Taxonomy" id="1392"/>
    <lineage>
        <taxon>Bacteria</taxon>
        <taxon>Bacillati</taxon>
        <taxon>Bacillota</taxon>
        <taxon>Bacilli</taxon>
        <taxon>Bacillales</taxon>
        <taxon>Bacillaceae</taxon>
        <taxon>Bacillus</taxon>
        <taxon>Bacillus cereus group</taxon>
    </lineage>
</organism>
<gene>
    <name evidence="1" type="ORF">ABW01_00300</name>
</gene>
<dbReference type="EMBL" id="LDPG01000001">
    <property type="protein sequence ID" value="KLV20751.1"/>
    <property type="molecule type" value="Genomic_DNA"/>
</dbReference>
<evidence type="ECO:0000313" key="1">
    <source>
        <dbReference type="EMBL" id="KLV20751.1"/>
    </source>
</evidence>
<dbReference type="Proteomes" id="UP000035904">
    <property type="component" value="Unassembled WGS sequence"/>
</dbReference>
<dbReference type="PATRIC" id="fig|1392.242.peg.63"/>
<evidence type="ECO:0008006" key="3">
    <source>
        <dbReference type="Google" id="ProtNLM"/>
    </source>
</evidence>
<dbReference type="SUPFAM" id="SSF51126">
    <property type="entry name" value="Pectin lyase-like"/>
    <property type="match status" value="2"/>
</dbReference>
<accession>A0A0J1I476</accession>
<proteinExistence type="predicted"/>
<dbReference type="InterPro" id="IPR012334">
    <property type="entry name" value="Pectin_lyas_fold"/>
</dbReference>
<dbReference type="Gene3D" id="2.160.20.10">
    <property type="entry name" value="Single-stranded right-handed beta-helix, Pectin lyase-like"/>
    <property type="match status" value="2"/>
</dbReference>
<evidence type="ECO:0000313" key="2">
    <source>
        <dbReference type="Proteomes" id="UP000035904"/>
    </source>
</evidence>